<evidence type="ECO:0000313" key="2">
    <source>
        <dbReference type="Proteomes" id="UP001230328"/>
    </source>
</evidence>
<keyword evidence="2" id="KW-1185">Reference proteome</keyword>
<organism evidence="1 2">
    <name type="scientific">Streptomyces umbrinus</name>
    <dbReference type="NCBI Taxonomy" id="67370"/>
    <lineage>
        <taxon>Bacteria</taxon>
        <taxon>Bacillati</taxon>
        <taxon>Actinomycetota</taxon>
        <taxon>Actinomycetes</taxon>
        <taxon>Kitasatosporales</taxon>
        <taxon>Streptomycetaceae</taxon>
        <taxon>Streptomyces</taxon>
        <taxon>Streptomyces phaeochromogenes group</taxon>
    </lineage>
</organism>
<comment type="caution">
    <text evidence="1">The sequence shown here is derived from an EMBL/GenBank/DDBJ whole genome shotgun (WGS) entry which is preliminary data.</text>
</comment>
<proteinExistence type="predicted"/>
<dbReference type="Proteomes" id="UP001230328">
    <property type="component" value="Unassembled WGS sequence"/>
</dbReference>
<sequence>MQDEKAWPGSRAGVAQLRRLARFGGELPCVCGVFTLAEPIHRGSGMGYWGYFVVGRSEQPLAELEALSGASGLTLHQTAEDGWQVWEYPNAPDDPAKGDVGNMNDLAQETGAPALFGYVMDSDCVVVEAAAPESGAWTTCLDRDAMAGYLGGNEDGLAVDDFFLEPHDAVGRAVAWAAESGRPVPEEPLLDVLTSDADPSAEMLFFRFLDRLGVVPM</sequence>
<name>A0ABU0SSS6_9ACTN</name>
<reference evidence="1 2" key="1">
    <citation type="submission" date="2023-07" db="EMBL/GenBank/DDBJ databases">
        <title>Comparative genomics of wheat-associated soil bacteria to identify genetic determinants of phenazine resistance.</title>
        <authorList>
            <person name="Mouncey N."/>
        </authorList>
    </citation>
    <scope>NUCLEOTIDE SEQUENCE [LARGE SCALE GENOMIC DNA]</scope>
    <source>
        <strain evidence="1 2">V2I4</strain>
    </source>
</reference>
<dbReference type="EMBL" id="JAUSZI010000002">
    <property type="protein sequence ID" value="MDQ1026615.1"/>
    <property type="molecule type" value="Genomic_DNA"/>
</dbReference>
<gene>
    <name evidence="1" type="ORF">QF035_004197</name>
</gene>
<evidence type="ECO:0000313" key="1">
    <source>
        <dbReference type="EMBL" id="MDQ1026615.1"/>
    </source>
</evidence>
<protein>
    <submittedName>
        <fullName evidence="1">Uncharacterized protein</fullName>
    </submittedName>
</protein>
<accession>A0ABU0SSS6</accession>